<keyword evidence="12" id="KW-1185">Reference proteome</keyword>
<evidence type="ECO:0000256" key="4">
    <source>
        <dbReference type="ARBA" id="ARBA00022741"/>
    </source>
</evidence>
<dbReference type="KEGG" id="psym:J1N51_07955"/>
<dbReference type="SUPFAM" id="SSF52540">
    <property type="entry name" value="P-loop containing nucleoside triphosphate hydrolases"/>
    <property type="match status" value="1"/>
</dbReference>
<dbReference type="Gene3D" id="3.40.50.300">
    <property type="entry name" value="P-loop containing nucleotide triphosphate hydrolases"/>
    <property type="match status" value="1"/>
</dbReference>
<dbReference type="SUPFAM" id="SSF90123">
    <property type="entry name" value="ABC transporter transmembrane region"/>
    <property type="match status" value="1"/>
</dbReference>
<dbReference type="FunFam" id="3.40.50.300:FF:000186">
    <property type="entry name" value="ATP-binding cassette sub-family B member 7, mitochondrial"/>
    <property type="match status" value="1"/>
</dbReference>
<accession>A0A975DF80</accession>
<dbReference type="Pfam" id="PF00005">
    <property type="entry name" value="ABC_tran"/>
    <property type="match status" value="1"/>
</dbReference>
<dbReference type="Proteomes" id="UP000682739">
    <property type="component" value="Chromosome"/>
</dbReference>
<evidence type="ECO:0000256" key="3">
    <source>
        <dbReference type="ARBA" id="ARBA00022692"/>
    </source>
</evidence>
<dbReference type="PROSITE" id="PS50929">
    <property type="entry name" value="ABC_TM1F"/>
    <property type="match status" value="1"/>
</dbReference>
<dbReference type="PROSITE" id="PS50893">
    <property type="entry name" value="ABC_TRANSPORTER_2"/>
    <property type="match status" value="1"/>
</dbReference>
<keyword evidence="7 8" id="KW-0472">Membrane</keyword>
<evidence type="ECO:0000259" key="9">
    <source>
        <dbReference type="PROSITE" id="PS50893"/>
    </source>
</evidence>
<dbReference type="CDD" id="cd18582">
    <property type="entry name" value="ABC_6TM_ATM1_ABCB7"/>
    <property type="match status" value="1"/>
</dbReference>
<evidence type="ECO:0000256" key="8">
    <source>
        <dbReference type="SAM" id="Phobius"/>
    </source>
</evidence>
<sequence length="598" mass="66792">MRNMTDEPVTEFNWRSLKTLLPYLLEHKVRVALALSCLILAKVASVGMPFVLKSVVDTLDSQSDITVALASVPVALIIAYGLIRLVNVLLGEIRDTLFGRVTERAMRRVGLNVFKHIHNLELDFHLNRQTGGLSRDMERGVSGISFLMRFMVFNIVPILLEILFVVVIFFVNYGIKFALITLAAIVTYIFFTAYATEWRTKFIRAANAADNSSNTRAIDSLMNYETVKYFNNEDYEAKRYDEDLADWEKARRSNRLTLFALNSGQAFIVATAMTSMLLLAGQGVVEKTMTLGDFVLINAFMMQLFMPLNFLGFVYREIKGSLANIERMFELLQRPAKITDTPNAKALNVSAGSISFEKIAFGYDQQRTVLKNVSFEVKAGQKVAVVGSSGSGKSTLVKLLFRFYDPNSGRVLIDGQDIKHVTQHSLRQIIGIVPQDTVLFNDTIFENIRYGNPSASDEQVWAAINHAHLSNFIESLPDRHETKVGERGLKLSGGEKQRVAIARTLLKNPPILVFDEATSSLDSGSEQAILKALKDIAKGHTSLVIAHRLSTVVDADQIVVLEQGEVVEVGTHQVLLGQQGRYAELWRMQNEQQGNSDD</sequence>
<keyword evidence="2" id="KW-0813">Transport</keyword>
<dbReference type="GO" id="GO:0005524">
    <property type="term" value="F:ATP binding"/>
    <property type="evidence" value="ECO:0007669"/>
    <property type="project" value="UniProtKB-KW"/>
</dbReference>
<feature type="transmembrane region" description="Helical" evidence="8">
    <location>
        <begin position="31"/>
        <end position="52"/>
    </location>
</feature>
<dbReference type="GO" id="GO:0016887">
    <property type="term" value="F:ATP hydrolysis activity"/>
    <property type="evidence" value="ECO:0007669"/>
    <property type="project" value="InterPro"/>
</dbReference>
<feature type="transmembrane region" description="Helical" evidence="8">
    <location>
        <begin position="177"/>
        <end position="195"/>
    </location>
</feature>
<dbReference type="PANTHER" id="PTHR24221">
    <property type="entry name" value="ATP-BINDING CASSETTE SUB-FAMILY B"/>
    <property type="match status" value="1"/>
</dbReference>
<comment type="subcellular location">
    <subcellularLocation>
        <location evidence="1">Cell membrane</location>
        <topology evidence="1">Multi-pass membrane protein</topology>
    </subcellularLocation>
</comment>
<feature type="domain" description="ABC transmembrane type-1" evidence="10">
    <location>
        <begin position="32"/>
        <end position="320"/>
    </location>
</feature>
<dbReference type="InterPro" id="IPR036640">
    <property type="entry name" value="ABC1_TM_sf"/>
</dbReference>
<dbReference type="Gene3D" id="1.20.1560.10">
    <property type="entry name" value="ABC transporter type 1, transmembrane domain"/>
    <property type="match status" value="1"/>
</dbReference>
<feature type="transmembrane region" description="Helical" evidence="8">
    <location>
        <begin position="146"/>
        <end position="171"/>
    </location>
</feature>
<dbReference type="InterPro" id="IPR039421">
    <property type="entry name" value="Type_1_exporter"/>
</dbReference>
<organism evidence="11 12">
    <name type="scientific">Psychrosphaera ytuae</name>
    <dbReference type="NCBI Taxonomy" id="2820710"/>
    <lineage>
        <taxon>Bacteria</taxon>
        <taxon>Pseudomonadati</taxon>
        <taxon>Pseudomonadota</taxon>
        <taxon>Gammaproteobacteria</taxon>
        <taxon>Alteromonadales</taxon>
        <taxon>Pseudoalteromonadaceae</taxon>
        <taxon>Psychrosphaera</taxon>
    </lineage>
</organism>
<dbReference type="PROSITE" id="PS00211">
    <property type="entry name" value="ABC_TRANSPORTER_1"/>
    <property type="match status" value="1"/>
</dbReference>
<dbReference type="GO" id="GO:0005886">
    <property type="term" value="C:plasma membrane"/>
    <property type="evidence" value="ECO:0007669"/>
    <property type="project" value="UniProtKB-SubCell"/>
</dbReference>
<evidence type="ECO:0000313" key="12">
    <source>
        <dbReference type="Proteomes" id="UP000682739"/>
    </source>
</evidence>
<keyword evidence="5 11" id="KW-0067">ATP-binding</keyword>
<evidence type="ECO:0000313" key="11">
    <source>
        <dbReference type="EMBL" id="QTH65336.1"/>
    </source>
</evidence>
<dbReference type="GO" id="GO:0140359">
    <property type="term" value="F:ABC-type transporter activity"/>
    <property type="evidence" value="ECO:0007669"/>
    <property type="project" value="InterPro"/>
</dbReference>
<dbReference type="RefSeq" id="WP_208833371.1">
    <property type="nucleotide sequence ID" value="NZ_CP072110.1"/>
</dbReference>
<dbReference type="InterPro" id="IPR003439">
    <property type="entry name" value="ABC_transporter-like_ATP-bd"/>
</dbReference>
<dbReference type="InterPro" id="IPR027417">
    <property type="entry name" value="P-loop_NTPase"/>
</dbReference>
<proteinExistence type="predicted"/>
<evidence type="ECO:0000256" key="5">
    <source>
        <dbReference type="ARBA" id="ARBA00022840"/>
    </source>
</evidence>
<evidence type="ECO:0000256" key="2">
    <source>
        <dbReference type="ARBA" id="ARBA00022448"/>
    </source>
</evidence>
<reference evidence="11" key="1">
    <citation type="submission" date="2021-03" db="EMBL/GenBank/DDBJ databases">
        <title>Description of Psychrosphaera ytuae sp. nov. isolated from deep sea sediment of South China Sea.</title>
        <authorList>
            <person name="Zhang J."/>
            <person name="Xu X.-D."/>
        </authorList>
    </citation>
    <scope>NUCLEOTIDE SEQUENCE</scope>
    <source>
        <strain evidence="11">MTZ26</strain>
    </source>
</reference>
<evidence type="ECO:0000256" key="6">
    <source>
        <dbReference type="ARBA" id="ARBA00022989"/>
    </source>
</evidence>
<evidence type="ECO:0000259" key="10">
    <source>
        <dbReference type="PROSITE" id="PS50929"/>
    </source>
</evidence>
<dbReference type="EMBL" id="CP072110">
    <property type="protein sequence ID" value="QTH65336.1"/>
    <property type="molecule type" value="Genomic_DNA"/>
</dbReference>
<dbReference type="InterPro" id="IPR017871">
    <property type="entry name" value="ABC_transporter-like_CS"/>
</dbReference>
<gene>
    <name evidence="11" type="ORF">J1N51_07955</name>
</gene>
<feature type="transmembrane region" description="Helical" evidence="8">
    <location>
        <begin position="294"/>
        <end position="315"/>
    </location>
</feature>
<dbReference type="GO" id="GO:0034040">
    <property type="term" value="F:ATPase-coupled lipid transmembrane transporter activity"/>
    <property type="evidence" value="ECO:0007669"/>
    <property type="project" value="TreeGrafter"/>
</dbReference>
<keyword evidence="6 8" id="KW-1133">Transmembrane helix</keyword>
<dbReference type="SMART" id="SM00382">
    <property type="entry name" value="AAA"/>
    <property type="match status" value="1"/>
</dbReference>
<feature type="transmembrane region" description="Helical" evidence="8">
    <location>
        <begin position="259"/>
        <end position="282"/>
    </location>
</feature>
<feature type="transmembrane region" description="Helical" evidence="8">
    <location>
        <begin position="67"/>
        <end position="90"/>
    </location>
</feature>
<dbReference type="AlphaFoldDB" id="A0A975DF80"/>
<protein>
    <submittedName>
        <fullName evidence="11">ABC transporter ATP-binding protein/permease</fullName>
    </submittedName>
</protein>
<feature type="domain" description="ABC transporter" evidence="9">
    <location>
        <begin position="354"/>
        <end position="588"/>
    </location>
</feature>
<evidence type="ECO:0000256" key="7">
    <source>
        <dbReference type="ARBA" id="ARBA00023136"/>
    </source>
</evidence>
<dbReference type="Pfam" id="PF00664">
    <property type="entry name" value="ABC_membrane"/>
    <property type="match status" value="1"/>
</dbReference>
<keyword evidence="3 8" id="KW-0812">Transmembrane</keyword>
<dbReference type="InterPro" id="IPR011527">
    <property type="entry name" value="ABC1_TM_dom"/>
</dbReference>
<dbReference type="PANTHER" id="PTHR24221:SF632">
    <property type="entry name" value="ATP-DEPENDENT LIPID A-CORE FLIPPASE"/>
    <property type="match status" value="1"/>
</dbReference>
<name>A0A975DF80_9GAMM</name>
<dbReference type="InterPro" id="IPR003593">
    <property type="entry name" value="AAA+_ATPase"/>
</dbReference>
<evidence type="ECO:0000256" key="1">
    <source>
        <dbReference type="ARBA" id="ARBA00004651"/>
    </source>
</evidence>
<keyword evidence="4" id="KW-0547">Nucleotide-binding</keyword>